<dbReference type="InterPro" id="IPR046373">
    <property type="entry name" value="Acyl-CoA_Oxase/DH_mid-dom_sf"/>
</dbReference>
<accession>A0ABR7V618</accession>
<dbReference type="InterPro" id="IPR013786">
    <property type="entry name" value="AcylCoA_DH/ox_N"/>
</dbReference>
<keyword evidence="3 5" id="KW-0285">Flavoprotein</keyword>
<sequence length="577" mass="65409">MDNFFNDTPDFKFHLSHPLFQKVVALKEKNFKESEQYDYAPLNHEDALDNYEKVLDIVGEICANTIAPNAESVDLEGPHLENNEVIYAKGTTEDYKALYNAGLIGMALPRKYDGLNFPMVPYVMAAEMVARADAGFANIWGLQDCAETIYEFGSEEQKDKYLPRFNRDGVTAAMVLTEPDAGSDLQSVKLKATFDEKENIWKLNGVKRFITNGDADISLVLARSEEGTLDARGLSMFIYDRNDHAVQVRHLEKKLGIKGSPTCELVFKDAPAELVGKERFGLIKYVMALMNSARLGVGAQSVGLADAAYREALKYAEDRAQFGKVILKFPAVYEMITNMKVKIDALRSLLYETTLFVDITKAYEEEMKERSLEKEERMEMKHYMKLANVFTPLIKLTASEACNTIAYDSLQIHGGTGFMKDFPIERIYRDARITSIYEGTSQLQAVAAIKGVTTGVFIEQIKCYDTQVSDKNCEIRTKLHKMTEAFESITNRVLELNNNELIDFHSRRLVEMAGNIIMGYLLVINSQKNESFTKSAKLFVNLVRSENFESYNFIENFEVSELELYKVLKPEEVLEVS</sequence>
<dbReference type="InterPro" id="IPR009100">
    <property type="entry name" value="AcylCoA_DH/oxidase_NM_dom_sf"/>
</dbReference>
<keyword evidence="5" id="KW-0560">Oxidoreductase</keyword>
<feature type="domain" description="Acyl-CoA dehydrogenase C-terminal" evidence="9">
    <location>
        <begin position="453"/>
        <end position="562"/>
    </location>
</feature>
<proteinExistence type="inferred from homology"/>
<dbReference type="EMBL" id="JABTCG010000001">
    <property type="protein sequence ID" value="MBD0849145.1"/>
    <property type="molecule type" value="Genomic_DNA"/>
</dbReference>
<dbReference type="InterPro" id="IPR052166">
    <property type="entry name" value="Diverse_Acyl-CoA_DH"/>
</dbReference>
<feature type="domain" description="Acyl-CoA dehydrogenase/oxidase C-terminal" evidence="6">
    <location>
        <begin position="284"/>
        <end position="445"/>
    </location>
</feature>
<evidence type="ECO:0000256" key="3">
    <source>
        <dbReference type="ARBA" id="ARBA00022630"/>
    </source>
</evidence>
<evidence type="ECO:0000256" key="1">
    <source>
        <dbReference type="ARBA" id="ARBA00001974"/>
    </source>
</evidence>
<dbReference type="InterPro" id="IPR036797">
    <property type="entry name" value="Acyl-CoA_dehydrogenase_C_sf"/>
</dbReference>
<dbReference type="Gene3D" id="1.10.540.10">
    <property type="entry name" value="Acyl-CoA dehydrogenase/oxidase, N-terminal domain"/>
    <property type="match status" value="1"/>
</dbReference>
<dbReference type="SUPFAM" id="SSF47203">
    <property type="entry name" value="Acyl-CoA dehydrogenase C-terminal domain-like"/>
    <property type="match status" value="1"/>
</dbReference>
<dbReference type="RefSeq" id="WP_188312288.1">
    <property type="nucleotide sequence ID" value="NZ_JABTCG010000001.1"/>
</dbReference>
<evidence type="ECO:0000256" key="5">
    <source>
        <dbReference type="RuleBase" id="RU362125"/>
    </source>
</evidence>
<feature type="domain" description="Acyl-CoA dehydrogenase/oxidase N-terminal" evidence="8">
    <location>
        <begin position="52"/>
        <end position="165"/>
    </location>
</feature>
<evidence type="ECO:0000256" key="2">
    <source>
        <dbReference type="ARBA" id="ARBA00009347"/>
    </source>
</evidence>
<gene>
    <name evidence="10" type="ORF">HPE63_00570</name>
</gene>
<dbReference type="Proteomes" id="UP000598350">
    <property type="component" value="Unassembled WGS sequence"/>
</dbReference>
<name>A0ABR7V618_9FLAO</name>
<dbReference type="InterPro" id="IPR037069">
    <property type="entry name" value="AcylCoA_DH/ox_N_sf"/>
</dbReference>
<evidence type="ECO:0000259" key="6">
    <source>
        <dbReference type="Pfam" id="PF00441"/>
    </source>
</evidence>
<dbReference type="Gene3D" id="1.20.120.470">
    <property type="entry name" value="Acyl-CoA dehydrogenase, C-terminal domain"/>
    <property type="match status" value="1"/>
</dbReference>
<evidence type="ECO:0000259" key="9">
    <source>
        <dbReference type="Pfam" id="PF12186"/>
    </source>
</evidence>
<protein>
    <submittedName>
        <fullName evidence="10">Acyl-CoA dehydrogenase family protein</fullName>
    </submittedName>
</protein>
<keyword evidence="11" id="KW-1185">Reference proteome</keyword>
<reference evidence="10 11" key="1">
    <citation type="submission" date="2020-05" db="EMBL/GenBank/DDBJ databases">
        <title>The draft genome sequence of Maribacter arenosus CAU 1321.</title>
        <authorList>
            <person name="Mu L."/>
        </authorList>
    </citation>
    <scope>NUCLEOTIDE SEQUENCE [LARGE SCALE GENOMIC DNA]</scope>
    <source>
        <strain evidence="10 11">CAU 1321</strain>
    </source>
</reference>
<dbReference type="PANTHER" id="PTHR42803">
    <property type="entry name" value="ACYL-COA DEHYDROGENASE"/>
    <property type="match status" value="1"/>
</dbReference>
<keyword evidence="4 5" id="KW-0274">FAD</keyword>
<dbReference type="Gene3D" id="1.20.140.10">
    <property type="entry name" value="Butyryl-CoA Dehydrogenase, subunit A, domain 3"/>
    <property type="match status" value="1"/>
</dbReference>
<dbReference type="Pfam" id="PF00441">
    <property type="entry name" value="Acyl-CoA_dh_1"/>
    <property type="match status" value="1"/>
</dbReference>
<dbReference type="InterPro" id="IPR006091">
    <property type="entry name" value="Acyl-CoA_Oxase/DH_mid-dom"/>
</dbReference>
<dbReference type="Pfam" id="PF02770">
    <property type="entry name" value="Acyl-CoA_dh_M"/>
    <property type="match status" value="1"/>
</dbReference>
<evidence type="ECO:0000259" key="7">
    <source>
        <dbReference type="Pfam" id="PF02770"/>
    </source>
</evidence>
<comment type="cofactor">
    <cofactor evidence="1 5">
        <name>FAD</name>
        <dbReference type="ChEBI" id="CHEBI:57692"/>
    </cofactor>
</comment>
<dbReference type="Pfam" id="PF12186">
    <property type="entry name" value="AcylCoA_dehyd_C"/>
    <property type="match status" value="1"/>
</dbReference>
<feature type="domain" description="Acyl-CoA oxidase/dehydrogenase middle" evidence="7">
    <location>
        <begin position="173"/>
        <end position="269"/>
    </location>
</feature>
<comment type="similarity">
    <text evidence="2 5">Belongs to the acyl-CoA dehydrogenase family.</text>
</comment>
<evidence type="ECO:0000313" key="10">
    <source>
        <dbReference type="EMBL" id="MBD0849145.1"/>
    </source>
</evidence>
<dbReference type="InterPro" id="IPR009075">
    <property type="entry name" value="AcylCo_DH/oxidase_C"/>
</dbReference>
<evidence type="ECO:0000256" key="4">
    <source>
        <dbReference type="ARBA" id="ARBA00022827"/>
    </source>
</evidence>
<dbReference type="Pfam" id="PF02771">
    <property type="entry name" value="Acyl-CoA_dh_N"/>
    <property type="match status" value="1"/>
</dbReference>
<dbReference type="InterPro" id="IPR036250">
    <property type="entry name" value="AcylCo_DH-like_C"/>
</dbReference>
<comment type="caution">
    <text evidence="10">The sequence shown here is derived from an EMBL/GenBank/DDBJ whole genome shotgun (WGS) entry which is preliminary data.</text>
</comment>
<dbReference type="SUPFAM" id="SSF56645">
    <property type="entry name" value="Acyl-CoA dehydrogenase NM domain-like"/>
    <property type="match status" value="1"/>
</dbReference>
<dbReference type="InterPro" id="IPR006089">
    <property type="entry name" value="Acyl-CoA_DH_CS"/>
</dbReference>
<dbReference type="SUPFAM" id="SSF158494">
    <property type="entry name" value="PG0775 C-terminal domain-like"/>
    <property type="match status" value="1"/>
</dbReference>
<dbReference type="Gene3D" id="2.40.110.10">
    <property type="entry name" value="Butyryl-CoA Dehydrogenase, subunit A, domain 2"/>
    <property type="match status" value="1"/>
</dbReference>
<dbReference type="PANTHER" id="PTHR42803:SF1">
    <property type="entry name" value="BROAD-SPECIFICITY LINEAR ACYL-COA DEHYDROGENASE FADE5"/>
    <property type="match status" value="1"/>
</dbReference>
<evidence type="ECO:0000313" key="11">
    <source>
        <dbReference type="Proteomes" id="UP000598350"/>
    </source>
</evidence>
<dbReference type="PROSITE" id="PS00073">
    <property type="entry name" value="ACYL_COA_DH_2"/>
    <property type="match status" value="1"/>
</dbReference>
<dbReference type="InterPro" id="IPR020964">
    <property type="entry name" value="Acyl-CoA_dehydrogenase_C"/>
</dbReference>
<organism evidence="10 11">
    <name type="scientific">Maribacter arenosus</name>
    <dbReference type="NCBI Taxonomy" id="1854708"/>
    <lineage>
        <taxon>Bacteria</taxon>
        <taxon>Pseudomonadati</taxon>
        <taxon>Bacteroidota</taxon>
        <taxon>Flavobacteriia</taxon>
        <taxon>Flavobacteriales</taxon>
        <taxon>Flavobacteriaceae</taxon>
        <taxon>Maribacter</taxon>
    </lineage>
</organism>
<evidence type="ECO:0000259" key="8">
    <source>
        <dbReference type="Pfam" id="PF02771"/>
    </source>
</evidence>